<dbReference type="NCBIfam" id="TIGR04490">
    <property type="entry name" value="SoxZ_true"/>
    <property type="match status" value="1"/>
</dbReference>
<dbReference type="STRING" id="1818881.A3196_09460"/>
<gene>
    <name evidence="2" type="ORF">A3196_09460</name>
</gene>
<dbReference type="InterPro" id="IPR030995">
    <property type="entry name" value="SoxZ"/>
</dbReference>
<keyword evidence="3" id="KW-1185">Reference proteome</keyword>
<dbReference type="Gene3D" id="2.60.40.10">
    <property type="entry name" value="Immunoglobulins"/>
    <property type="match status" value="1"/>
</dbReference>
<dbReference type="OrthoDB" id="9795530at2"/>
<dbReference type="EMBL" id="LVJZ01000003">
    <property type="protein sequence ID" value="ODB96968.1"/>
    <property type="molecule type" value="Genomic_DNA"/>
</dbReference>
<comment type="caution">
    <text evidence="2">The sequence shown here is derived from an EMBL/GenBank/DDBJ whole genome shotgun (WGS) entry which is preliminary data.</text>
</comment>
<dbReference type="RefSeq" id="WP_068988116.1">
    <property type="nucleotide sequence ID" value="NZ_LVJW01000003.1"/>
</dbReference>
<reference evidence="2 3" key="1">
    <citation type="submission" date="2016-03" db="EMBL/GenBank/DDBJ databases">
        <title>Chemosynthetic sulphur-oxidizing symbionts of marine invertebrate animals are capable of nitrogen fixation.</title>
        <authorList>
            <person name="Petersen J.M."/>
            <person name="Kemper A."/>
            <person name="Gruber-Vodicka H."/>
            <person name="Cardini U."/>
            <person name="Geest Mvander."/>
            <person name="Kleiner M."/>
            <person name="Bulgheresi S."/>
            <person name="Fussmann M."/>
            <person name="Herbold C."/>
            <person name="Seah B.K.B."/>
            <person name="Antony C.Paul."/>
            <person name="Liu D."/>
            <person name="Belitz A."/>
            <person name="Weber M."/>
        </authorList>
    </citation>
    <scope>NUCLEOTIDE SEQUENCE [LARGE SCALE GENOMIC DNA]</scope>
    <source>
        <strain evidence="2">G_D</strain>
    </source>
</reference>
<protein>
    <submittedName>
        <fullName evidence="2">Thiosulfate oxidation carrier complex protein SoxZ</fullName>
    </submittedName>
</protein>
<dbReference type="Proteomes" id="UP000094849">
    <property type="component" value="Unassembled WGS sequence"/>
</dbReference>
<dbReference type="Pfam" id="PF08770">
    <property type="entry name" value="SoxZ"/>
    <property type="match status" value="1"/>
</dbReference>
<organism evidence="2 3">
    <name type="scientific">Candidatus Thiodiazotropha endoloripes</name>
    <dbReference type="NCBI Taxonomy" id="1818881"/>
    <lineage>
        <taxon>Bacteria</taxon>
        <taxon>Pseudomonadati</taxon>
        <taxon>Pseudomonadota</taxon>
        <taxon>Gammaproteobacteria</taxon>
        <taxon>Chromatiales</taxon>
        <taxon>Sedimenticolaceae</taxon>
        <taxon>Candidatus Thiodiazotropha</taxon>
    </lineage>
</organism>
<evidence type="ECO:0000313" key="3">
    <source>
        <dbReference type="Proteomes" id="UP000094849"/>
    </source>
</evidence>
<accession>A0A1E2V3Y9</accession>
<dbReference type="InterPro" id="IPR013783">
    <property type="entry name" value="Ig-like_fold"/>
</dbReference>
<evidence type="ECO:0000259" key="1">
    <source>
        <dbReference type="Pfam" id="PF08770"/>
    </source>
</evidence>
<dbReference type="SUPFAM" id="SSF81296">
    <property type="entry name" value="E set domains"/>
    <property type="match status" value="1"/>
</dbReference>
<name>A0A1E2V3Y9_9GAMM</name>
<dbReference type="InterPro" id="IPR014880">
    <property type="entry name" value="SoxZ_dom"/>
</dbReference>
<feature type="domain" description="Sulphur oxidation protein SoxZ" evidence="1">
    <location>
        <begin position="7"/>
        <end position="100"/>
    </location>
</feature>
<dbReference type="AlphaFoldDB" id="A0A1E2V3Y9"/>
<dbReference type="InterPro" id="IPR014756">
    <property type="entry name" value="Ig_E-set"/>
</dbReference>
<proteinExistence type="predicted"/>
<sequence>MAKSIKIRAKEKGGVTTVKALMTHPMETGGRKDKKTGKTIPAHFIQEVVCKHKGNTVMMAEWSGGVSKNPYISFKFSGAAKGDDIELGWTDNTGKSDSMTSKIK</sequence>
<evidence type="ECO:0000313" key="2">
    <source>
        <dbReference type="EMBL" id="ODB96968.1"/>
    </source>
</evidence>